<evidence type="ECO:0000256" key="1">
    <source>
        <dbReference type="ARBA" id="ARBA00001282"/>
    </source>
</evidence>
<feature type="site" description="Positions MEP for the nucleophilic attack" evidence="7">
    <location>
        <position position="211"/>
    </location>
</feature>
<evidence type="ECO:0000313" key="9">
    <source>
        <dbReference type="Proteomes" id="UP000037043"/>
    </source>
</evidence>
<keyword evidence="5 7" id="KW-0548">Nucleotidyltransferase</keyword>
<keyword evidence="6 7" id="KW-0414">Isoprene biosynthesis</keyword>
<name>A0A0L6ZAV5_9CLOT</name>
<dbReference type="PANTHER" id="PTHR32125:SF4">
    <property type="entry name" value="2-C-METHYL-D-ERYTHRITOL 4-PHOSPHATE CYTIDYLYLTRANSFERASE, CHLOROPLASTIC"/>
    <property type="match status" value="1"/>
</dbReference>
<evidence type="ECO:0000256" key="2">
    <source>
        <dbReference type="ARBA" id="ARBA00004787"/>
    </source>
</evidence>
<comment type="similarity">
    <text evidence="3 7">Belongs to the IspD/TarI cytidylyltransferase family. IspD subfamily.</text>
</comment>
<dbReference type="SUPFAM" id="SSF53448">
    <property type="entry name" value="Nucleotide-diphospho-sugar transferases"/>
    <property type="match status" value="1"/>
</dbReference>
<organism evidence="8 9">
    <name type="scientific">Clostridium homopropionicum DSM 5847</name>
    <dbReference type="NCBI Taxonomy" id="1121318"/>
    <lineage>
        <taxon>Bacteria</taxon>
        <taxon>Bacillati</taxon>
        <taxon>Bacillota</taxon>
        <taxon>Clostridia</taxon>
        <taxon>Eubacteriales</taxon>
        <taxon>Clostridiaceae</taxon>
        <taxon>Clostridium</taxon>
    </lineage>
</organism>
<dbReference type="InterPro" id="IPR034683">
    <property type="entry name" value="IspD/TarI"/>
</dbReference>
<dbReference type="GO" id="GO:0050518">
    <property type="term" value="F:2-C-methyl-D-erythritol 4-phosphate cytidylyltransferase activity"/>
    <property type="evidence" value="ECO:0007669"/>
    <property type="project" value="UniProtKB-UniRule"/>
</dbReference>
<dbReference type="FunFam" id="3.90.550.10:FF:000003">
    <property type="entry name" value="2-C-methyl-D-erythritol 4-phosphate cytidylyltransferase"/>
    <property type="match status" value="1"/>
</dbReference>
<evidence type="ECO:0000256" key="7">
    <source>
        <dbReference type="HAMAP-Rule" id="MF_00108"/>
    </source>
</evidence>
<dbReference type="CDD" id="cd02516">
    <property type="entry name" value="CDP-ME_synthetase"/>
    <property type="match status" value="1"/>
</dbReference>
<dbReference type="HAMAP" id="MF_00108">
    <property type="entry name" value="IspD"/>
    <property type="match status" value="1"/>
</dbReference>
<dbReference type="PANTHER" id="PTHR32125">
    <property type="entry name" value="2-C-METHYL-D-ERYTHRITOL 4-PHOSPHATE CYTIDYLYLTRANSFERASE, CHLOROPLASTIC"/>
    <property type="match status" value="1"/>
</dbReference>
<comment type="caution">
    <text evidence="8">The sequence shown here is derived from an EMBL/GenBank/DDBJ whole genome shotgun (WGS) entry which is preliminary data.</text>
</comment>
<evidence type="ECO:0000256" key="4">
    <source>
        <dbReference type="ARBA" id="ARBA00022679"/>
    </source>
</evidence>
<dbReference type="RefSeq" id="WP_052221544.1">
    <property type="nucleotide sequence ID" value="NZ_LHUR01000022.1"/>
</dbReference>
<evidence type="ECO:0000256" key="5">
    <source>
        <dbReference type="ARBA" id="ARBA00022695"/>
    </source>
</evidence>
<dbReference type="InterPro" id="IPR018294">
    <property type="entry name" value="ISPD_synthase_CS"/>
</dbReference>
<keyword evidence="9" id="KW-1185">Reference proteome</keyword>
<sequence length="231" mass="25843">MNKKYAIIVAAGKGTRMNCKQNKVFLDLKGKPILYYTIKTFEDNENIDNIILVLSEAEIEYCMNNIINKYGIKKVCKIVKGGPTRQNSVMNGLLVAEECDLVLIHDGARPFIDNKIIDDGIKYAKIYGACACGVKPKDTIKIKSVEGFSEGTLKRDTLFSVQTPQCFKYDLILNAHKEAMNKGIDATDDTALAEENGDSVYLYEGSYNNIKITTPEDLIIGEKILYNYVDL</sequence>
<dbReference type="UniPathway" id="UPA00056">
    <property type="reaction ID" value="UER00093"/>
</dbReference>
<dbReference type="InterPro" id="IPR029044">
    <property type="entry name" value="Nucleotide-diphossugar_trans"/>
</dbReference>
<comment type="function">
    <text evidence="7">Catalyzes the formation of 4-diphosphocytidyl-2-C-methyl-D-erythritol from CTP and 2-C-methyl-D-erythritol 4-phosphate (MEP).</text>
</comment>
<dbReference type="InterPro" id="IPR050088">
    <property type="entry name" value="IspD/TarI_cytidylyltransf_bact"/>
</dbReference>
<dbReference type="STRING" id="36844.SAMN04488501_1219"/>
<gene>
    <name evidence="7 8" type="primary">ispD</name>
    <name evidence="8" type="ORF">CLHOM_20130</name>
</gene>
<dbReference type="Pfam" id="PF01128">
    <property type="entry name" value="IspD"/>
    <property type="match status" value="1"/>
</dbReference>
<dbReference type="InterPro" id="IPR001228">
    <property type="entry name" value="IspD"/>
</dbReference>
<dbReference type="NCBIfam" id="TIGR00453">
    <property type="entry name" value="ispD"/>
    <property type="match status" value="1"/>
</dbReference>
<feature type="site" description="Transition state stabilizer" evidence="7">
    <location>
        <position position="23"/>
    </location>
</feature>
<protein>
    <recommendedName>
        <fullName evidence="7">2-C-methyl-D-erythritol 4-phosphate cytidylyltransferase</fullName>
        <ecNumber evidence="7">2.7.7.60</ecNumber>
    </recommendedName>
    <alternativeName>
        <fullName evidence="7">4-diphosphocytidyl-2C-methyl-D-erythritol synthase</fullName>
    </alternativeName>
    <alternativeName>
        <fullName evidence="7">MEP cytidylyltransferase</fullName>
        <shortName evidence="7">MCT</shortName>
    </alternativeName>
</protein>
<dbReference type="EC" id="2.7.7.60" evidence="7"/>
<feature type="site" description="Positions MEP for the nucleophilic attack" evidence="7">
    <location>
        <position position="155"/>
    </location>
</feature>
<evidence type="ECO:0000256" key="3">
    <source>
        <dbReference type="ARBA" id="ARBA00009789"/>
    </source>
</evidence>
<dbReference type="PATRIC" id="fig|1121318.3.peg.2034"/>
<evidence type="ECO:0000256" key="6">
    <source>
        <dbReference type="ARBA" id="ARBA00023229"/>
    </source>
</evidence>
<dbReference type="AlphaFoldDB" id="A0A0L6ZAV5"/>
<dbReference type="GO" id="GO:0019288">
    <property type="term" value="P:isopentenyl diphosphate biosynthetic process, methylerythritol 4-phosphate pathway"/>
    <property type="evidence" value="ECO:0007669"/>
    <property type="project" value="UniProtKB-UniRule"/>
</dbReference>
<dbReference type="Proteomes" id="UP000037043">
    <property type="component" value="Unassembled WGS sequence"/>
</dbReference>
<reference evidence="9" key="1">
    <citation type="submission" date="2015-08" db="EMBL/GenBank/DDBJ databases">
        <title>Genome sequence of the strict anaerobe Clostridium homopropionicum LuHBu1 (DSM 5847T).</title>
        <authorList>
            <person name="Poehlein A."/>
            <person name="Beck M."/>
            <person name="Schiel-Bengelsdorf B."/>
            <person name="Bengelsdorf F.R."/>
            <person name="Daniel R."/>
            <person name="Duerre P."/>
        </authorList>
    </citation>
    <scope>NUCLEOTIDE SEQUENCE [LARGE SCALE GENOMIC DNA]</scope>
    <source>
        <strain evidence="9">DSM 5847</strain>
    </source>
</reference>
<dbReference type="Gene3D" id="3.90.550.10">
    <property type="entry name" value="Spore Coat Polysaccharide Biosynthesis Protein SpsA, Chain A"/>
    <property type="match status" value="1"/>
</dbReference>
<dbReference type="EMBL" id="LHUR01000022">
    <property type="protein sequence ID" value="KOA19923.1"/>
    <property type="molecule type" value="Genomic_DNA"/>
</dbReference>
<evidence type="ECO:0000313" key="8">
    <source>
        <dbReference type="EMBL" id="KOA19923.1"/>
    </source>
</evidence>
<keyword evidence="4 7" id="KW-0808">Transferase</keyword>
<feature type="site" description="Transition state stabilizer" evidence="7">
    <location>
        <position position="16"/>
    </location>
</feature>
<accession>A0A0L6ZAV5</accession>
<dbReference type="PROSITE" id="PS01295">
    <property type="entry name" value="ISPD"/>
    <property type="match status" value="1"/>
</dbReference>
<proteinExistence type="inferred from homology"/>
<comment type="catalytic activity">
    <reaction evidence="1 7">
        <text>2-C-methyl-D-erythritol 4-phosphate + CTP + H(+) = 4-CDP-2-C-methyl-D-erythritol + diphosphate</text>
        <dbReference type="Rhea" id="RHEA:13429"/>
        <dbReference type="ChEBI" id="CHEBI:15378"/>
        <dbReference type="ChEBI" id="CHEBI:33019"/>
        <dbReference type="ChEBI" id="CHEBI:37563"/>
        <dbReference type="ChEBI" id="CHEBI:57823"/>
        <dbReference type="ChEBI" id="CHEBI:58262"/>
        <dbReference type="EC" id="2.7.7.60"/>
    </reaction>
</comment>
<comment type="pathway">
    <text evidence="2 7">Isoprenoid biosynthesis; isopentenyl diphosphate biosynthesis via DXP pathway; isopentenyl diphosphate from 1-deoxy-D-xylulose 5-phosphate: step 2/6.</text>
</comment>